<dbReference type="Gene3D" id="1.10.4100.10">
    <property type="entry name" value="2-methylcitrate dehydratase PrpD"/>
    <property type="match status" value="1"/>
</dbReference>
<keyword evidence="6" id="KW-1185">Reference proteome</keyword>
<evidence type="ECO:0000313" key="4">
    <source>
        <dbReference type="EMBL" id="MUO41330.1"/>
    </source>
</evidence>
<evidence type="ECO:0000259" key="3">
    <source>
        <dbReference type="Pfam" id="PF19305"/>
    </source>
</evidence>
<sequence length="509" mass="54249">MAAKPNSSRTRKGNRSMTTLIDDVSKRIASGAPFRQDPLVSQGLSIHVLDTIGAWIAGRATREGHRLSRLRDEKSQSLAPLTRSTLDTIALRVATARLSEVDDVHMPSCTTPGAIVVMTALSLMADLADRADTILFIDALHAGYEIMTRLGDAVSGPDILHKGIWPTYLLAPVTTAAVTAKLLGLDWERTSHALAIALSTSSGRPGGSVSGGVVGGAGTSARWLLAGLAARTGCIAALSASKGFNGDRSFMDGEWPARSHGVTLEKDILLNVFEGQAAVLGTSIKPYCAAKHAIAAIDGFQMLLKQGVPLDTVSKVVVKAPPVHAGMIGHHDVSLSRLSRITSCSYNLALAAFWPDKLLDIERTDAVADPAVVEFAKKVEVVADPELAHQCPQNYPASIDLFINERIIASIAISDALGDPAKPFDLDLARGKFRRLARGIIRESLAMHIEQCCLDLNNPTAGPELAAIMTEIDNSLTPKTVADHDREDMQNAGIISAAELERRDYGRVS</sequence>
<dbReference type="InterPro" id="IPR042183">
    <property type="entry name" value="MmgE/PrpD_sf_1"/>
</dbReference>
<dbReference type="Pfam" id="PF03972">
    <property type="entry name" value="MmgE_PrpD_N"/>
    <property type="match status" value="1"/>
</dbReference>
<protein>
    <submittedName>
        <fullName evidence="5">2-methylcitrate dehydratase</fullName>
    </submittedName>
</protein>
<feature type="domain" description="MmgE/PrpD C-terminal" evidence="3">
    <location>
        <begin position="287"/>
        <end position="451"/>
    </location>
</feature>
<dbReference type="InterPro" id="IPR042188">
    <property type="entry name" value="MmgE/PrpD_sf_2"/>
</dbReference>
<dbReference type="AlphaFoldDB" id="A0ABD6H232"/>
<evidence type="ECO:0000256" key="1">
    <source>
        <dbReference type="ARBA" id="ARBA00006174"/>
    </source>
</evidence>
<evidence type="ECO:0000313" key="5">
    <source>
        <dbReference type="EMBL" id="MUP08934.1"/>
    </source>
</evidence>
<dbReference type="PANTHER" id="PTHR16943">
    <property type="entry name" value="2-METHYLCITRATE DEHYDRATASE-RELATED"/>
    <property type="match status" value="1"/>
</dbReference>
<reference evidence="6 7" key="1">
    <citation type="submission" date="2019-11" db="EMBL/GenBank/DDBJ databases">
        <title>Whole-genome sequencing of Allorhizobium vitis.</title>
        <authorList>
            <person name="Gan H.M."/>
            <person name="Savka M.A."/>
        </authorList>
    </citation>
    <scope>NUCLEOTIDE SEQUENCE [LARGE SCALE GENOMIC DNA]</scope>
    <source>
        <strain evidence="5 7">RF2/1</strain>
        <strain evidence="4 6">T1/7</strain>
    </source>
</reference>
<accession>A0ABD6H232</accession>
<dbReference type="Pfam" id="PF19305">
    <property type="entry name" value="MmgE_PrpD_C"/>
    <property type="match status" value="1"/>
</dbReference>
<feature type="domain" description="MmgE/PrpD N-terminal" evidence="2">
    <location>
        <begin position="40"/>
        <end position="255"/>
    </location>
</feature>
<dbReference type="Proteomes" id="UP000179536">
    <property type="component" value="Unassembled WGS sequence"/>
</dbReference>
<dbReference type="Proteomes" id="UP000179454">
    <property type="component" value="Unassembled WGS sequence"/>
</dbReference>
<dbReference type="InterPro" id="IPR045336">
    <property type="entry name" value="MmgE_PrpD_N"/>
</dbReference>
<dbReference type="SUPFAM" id="SSF103378">
    <property type="entry name" value="2-methylcitrate dehydratase PrpD"/>
    <property type="match status" value="1"/>
</dbReference>
<organism evidence="5 7">
    <name type="scientific">Agrobacterium vitis</name>
    <name type="common">Rhizobium vitis</name>
    <dbReference type="NCBI Taxonomy" id="373"/>
    <lineage>
        <taxon>Bacteria</taxon>
        <taxon>Pseudomonadati</taxon>
        <taxon>Pseudomonadota</taxon>
        <taxon>Alphaproteobacteria</taxon>
        <taxon>Hyphomicrobiales</taxon>
        <taxon>Rhizobiaceae</taxon>
        <taxon>Rhizobium/Agrobacterium group</taxon>
        <taxon>Agrobacterium</taxon>
    </lineage>
</organism>
<gene>
    <name evidence="5" type="ORF">BBK91_003500</name>
    <name evidence="4" type="ORF">BBL17_005980</name>
</gene>
<comment type="similarity">
    <text evidence="1">Belongs to the PrpD family.</text>
</comment>
<evidence type="ECO:0000313" key="7">
    <source>
        <dbReference type="Proteomes" id="UP000179536"/>
    </source>
</evidence>
<proteinExistence type="inferred from homology"/>
<dbReference type="InterPro" id="IPR005656">
    <property type="entry name" value="MmgE_PrpD"/>
</dbReference>
<dbReference type="EMBL" id="MBFA02000002">
    <property type="protein sequence ID" value="MUP08934.1"/>
    <property type="molecule type" value="Genomic_DNA"/>
</dbReference>
<name>A0ABD6H232_AGRVI</name>
<dbReference type="InterPro" id="IPR045337">
    <property type="entry name" value="MmgE_PrpD_C"/>
</dbReference>
<dbReference type="EMBL" id="MBFE02000003">
    <property type="protein sequence ID" value="MUO41330.1"/>
    <property type="molecule type" value="Genomic_DNA"/>
</dbReference>
<evidence type="ECO:0000259" key="2">
    <source>
        <dbReference type="Pfam" id="PF03972"/>
    </source>
</evidence>
<dbReference type="InterPro" id="IPR036148">
    <property type="entry name" value="MmgE/PrpD_sf"/>
</dbReference>
<dbReference type="Gene3D" id="3.30.1330.120">
    <property type="entry name" value="2-methylcitrate dehydratase PrpD"/>
    <property type="match status" value="1"/>
</dbReference>
<dbReference type="PANTHER" id="PTHR16943:SF8">
    <property type="entry name" value="2-METHYLCITRATE DEHYDRATASE"/>
    <property type="match status" value="1"/>
</dbReference>
<comment type="caution">
    <text evidence="5">The sequence shown here is derived from an EMBL/GenBank/DDBJ whole genome shotgun (WGS) entry which is preliminary data.</text>
</comment>
<evidence type="ECO:0000313" key="6">
    <source>
        <dbReference type="Proteomes" id="UP000179454"/>
    </source>
</evidence>